<dbReference type="Gene3D" id="3.90.1200.10">
    <property type="match status" value="1"/>
</dbReference>
<keyword evidence="3" id="KW-1185">Reference proteome</keyword>
<dbReference type="Pfam" id="PF01636">
    <property type="entry name" value="APH"/>
    <property type="match status" value="1"/>
</dbReference>
<dbReference type="InterPro" id="IPR002575">
    <property type="entry name" value="Aminoglycoside_PTrfase"/>
</dbReference>
<protein>
    <submittedName>
        <fullName evidence="2">Aminoglycoside phosphotransferase family protein</fullName>
        <ecNumber evidence="2">2.7.1.-</ecNumber>
    </submittedName>
</protein>
<dbReference type="GO" id="GO:0016740">
    <property type="term" value="F:transferase activity"/>
    <property type="evidence" value="ECO:0007669"/>
    <property type="project" value="UniProtKB-KW"/>
</dbReference>
<reference evidence="3" key="1">
    <citation type="journal article" date="2019" name="Int. J. Syst. Evol. Microbiol.">
        <title>The Global Catalogue of Microorganisms (GCM) 10K type strain sequencing project: providing services to taxonomists for standard genome sequencing and annotation.</title>
        <authorList>
            <consortium name="The Broad Institute Genomics Platform"/>
            <consortium name="The Broad Institute Genome Sequencing Center for Infectious Disease"/>
            <person name="Wu L."/>
            <person name="Ma J."/>
        </authorList>
    </citation>
    <scope>NUCLEOTIDE SEQUENCE [LARGE SCALE GENOMIC DNA]</scope>
    <source>
        <strain evidence="3">TBRC 5832</strain>
    </source>
</reference>
<keyword evidence="2" id="KW-0808">Transferase</keyword>
<sequence>MTGEVLQDDPHRRVVRIGDTVRRPMHPWSPTIHEILQHLEKTGFEYAPRVLGIDEEGREVLTWLDGESGGDAWAKVVTDEGLVAMARLLRDYHDAIRGFRPTAMAGWAAHDGVFGAGELIGHGDFGPWNLVWHCNRPVGILDWDYALPARPVFDVAYALEYVTPFRDDDFAVRSLRYPGPPQRRRRLELFASAYGLTSIDGLVGKVRAQQREVLARARRLATEGHQPQVSWQESGALDEVARRITQPINL</sequence>
<organism evidence="2 3">
    <name type="scientific">Actinoplanes subglobosus</name>
    <dbReference type="NCBI Taxonomy" id="1547892"/>
    <lineage>
        <taxon>Bacteria</taxon>
        <taxon>Bacillati</taxon>
        <taxon>Actinomycetota</taxon>
        <taxon>Actinomycetes</taxon>
        <taxon>Micromonosporales</taxon>
        <taxon>Micromonosporaceae</taxon>
        <taxon>Actinoplanes</taxon>
    </lineage>
</organism>
<feature type="domain" description="Aminoglycoside phosphotransferase" evidence="1">
    <location>
        <begin position="120"/>
        <end position="186"/>
    </location>
</feature>
<gene>
    <name evidence="2" type="ORF">ACFO0C_45750</name>
</gene>
<evidence type="ECO:0000313" key="2">
    <source>
        <dbReference type="EMBL" id="MFC4072279.1"/>
    </source>
</evidence>
<evidence type="ECO:0000313" key="3">
    <source>
        <dbReference type="Proteomes" id="UP001595867"/>
    </source>
</evidence>
<dbReference type="RefSeq" id="WP_378073161.1">
    <property type="nucleotide sequence ID" value="NZ_JBHSBL010000033.1"/>
</dbReference>
<dbReference type="EC" id="2.7.1.-" evidence="2"/>
<proteinExistence type="predicted"/>
<evidence type="ECO:0000259" key="1">
    <source>
        <dbReference type="Pfam" id="PF01636"/>
    </source>
</evidence>
<accession>A0ABV8JB59</accession>
<dbReference type="SUPFAM" id="SSF56112">
    <property type="entry name" value="Protein kinase-like (PK-like)"/>
    <property type="match status" value="1"/>
</dbReference>
<dbReference type="EMBL" id="JBHSBL010000033">
    <property type="protein sequence ID" value="MFC4072279.1"/>
    <property type="molecule type" value="Genomic_DNA"/>
</dbReference>
<dbReference type="Proteomes" id="UP001595867">
    <property type="component" value="Unassembled WGS sequence"/>
</dbReference>
<name>A0ABV8JB59_9ACTN</name>
<comment type="caution">
    <text evidence="2">The sequence shown here is derived from an EMBL/GenBank/DDBJ whole genome shotgun (WGS) entry which is preliminary data.</text>
</comment>
<dbReference type="InterPro" id="IPR011009">
    <property type="entry name" value="Kinase-like_dom_sf"/>
</dbReference>